<dbReference type="AlphaFoldDB" id="A0A7W9LYZ7"/>
<gene>
    <name evidence="3" type="ORF">F4560_000945</name>
</gene>
<evidence type="ECO:0000256" key="1">
    <source>
        <dbReference type="ARBA" id="ARBA00008791"/>
    </source>
</evidence>
<comment type="similarity">
    <text evidence="1">Belongs to the universal stress protein A family.</text>
</comment>
<comment type="caution">
    <text evidence="3">The sequence shown here is derived from an EMBL/GenBank/DDBJ whole genome shotgun (WGS) entry which is preliminary data.</text>
</comment>
<dbReference type="PRINTS" id="PR01438">
    <property type="entry name" value="UNVRSLSTRESS"/>
</dbReference>
<protein>
    <submittedName>
        <fullName evidence="3">Nucleotide-binding universal stress UspA family protein</fullName>
    </submittedName>
</protein>
<dbReference type="PANTHER" id="PTHR46553:SF3">
    <property type="entry name" value="ADENINE NUCLEOTIDE ALPHA HYDROLASES-LIKE SUPERFAMILY PROTEIN"/>
    <property type="match status" value="1"/>
</dbReference>
<keyword evidence="4" id="KW-1185">Reference proteome</keyword>
<dbReference type="EMBL" id="JACHMO010000001">
    <property type="protein sequence ID" value="MBB5801177.1"/>
    <property type="molecule type" value="Genomic_DNA"/>
</dbReference>
<evidence type="ECO:0000313" key="3">
    <source>
        <dbReference type="EMBL" id="MBB5801177.1"/>
    </source>
</evidence>
<dbReference type="SUPFAM" id="SSF52402">
    <property type="entry name" value="Adenine nucleotide alpha hydrolases-like"/>
    <property type="match status" value="1"/>
</dbReference>
<proteinExistence type="inferred from homology"/>
<organism evidence="3 4">
    <name type="scientific">Saccharothrix ecbatanensis</name>
    <dbReference type="NCBI Taxonomy" id="1105145"/>
    <lineage>
        <taxon>Bacteria</taxon>
        <taxon>Bacillati</taxon>
        <taxon>Actinomycetota</taxon>
        <taxon>Actinomycetes</taxon>
        <taxon>Pseudonocardiales</taxon>
        <taxon>Pseudonocardiaceae</taxon>
        <taxon>Saccharothrix</taxon>
    </lineage>
</organism>
<sequence>MTWTKRTVVGVDASPAGTVALEWAVRHAEGGTVLAVSVCRIYPEVCGGDDALHAAQRRVLREAVTRLGTTWGARIQEAVVDGEAGPALVGLAEDADVLVLGGHHYHRAGAAAIGSVVSYCVRYAKCPVVVVPVEGNDDAASTGPCALAGHLRKGPVAAPSTDLHDAPEVPAR</sequence>
<dbReference type="InterPro" id="IPR006016">
    <property type="entry name" value="UspA"/>
</dbReference>
<evidence type="ECO:0000259" key="2">
    <source>
        <dbReference type="Pfam" id="PF00582"/>
    </source>
</evidence>
<dbReference type="Pfam" id="PF00582">
    <property type="entry name" value="Usp"/>
    <property type="match status" value="1"/>
</dbReference>
<dbReference type="Gene3D" id="3.40.50.620">
    <property type="entry name" value="HUPs"/>
    <property type="match status" value="1"/>
</dbReference>
<dbReference type="PANTHER" id="PTHR46553">
    <property type="entry name" value="ADENINE NUCLEOTIDE ALPHA HYDROLASES-LIKE SUPERFAMILY PROTEIN"/>
    <property type="match status" value="1"/>
</dbReference>
<feature type="domain" description="UspA" evidence="2">
    <location>
        <begin position="5"/>
        <end position="132"/>
    </location>
</feature>
<accession>A0A7W9LYZ7</accession>
<dbReference type="InterPro" id="IPR014729">
    <property type="entry name" value="Rossmann-like_a/b/a_fold"/>
</dbReference>
<dbReference type="InterPro" id="IPR006015">
    <property type="entry name" value="Universal_stress_UspA"/>
</dbReference>
<dbReference type="Proteomes" id="UP000552097">
    <property type="component" value="Unassembled WGS sequence"/>
</dbReference>
<dbReference type="RefSeq" id="WP_184916677.1">
    <property type="nucleotide sequence ID" value="NZ_JACHMO010000001.1"/>
</dbReference>
<reference evidence="3 4" key="1">
    <citation type="submission" date="2020-08" db="EMBL/GenBank/DDBJ databases">
        <title>Sequencing the genomes of 1000 actinobacteria strains.</title>
        <authorList>
            <person name="Klenk H.-P."/>
        </authorList>
    </citation>
    <scope>NUCLEOTIDE SEQUENCE [LARGE SCALE GENOMIC DNA]</scope>
    <source>
        <strain evidence="3 4">DSM 45486</strain>
    </source>
</reference>
<evidence type="ECO:0000313" key="4">
    <source>
        <dbReference type="Proteomes" id="UP000552097"/>
    </source>
</evidence>
<name>A0A7W9LYZ7_9PSEU</name>